<sequence length="363" mass="37221">MAPIDSAVTTACACPTTKGDPLCRAVARAFLFLYMSLTNAPARGCSFVLRSQIPIGAGLGSSGSICVCLAAAFLTTRASKRITRGHAPQLSPDDLDAINRWALAGEVCTHGTPSGVDNAISTWGGVLVYRQPSSSSSSSSSTSTSSSPSAGSPSSSPSSSPTREYSGSGAAQPPPSTHFLSSPATATAQQLSVLLIDTNQPRSTRAQLDKVASFTRSHPVFAATLLAAIDALSVSAARLFTGDDDDDDDDATAGSLALRNNDDRVRRLGALMRLNHHLLVALGASHPRVERACEIVAEKGVGWAKLTGAGGGGCVLVLLEPGMVADGRREKLGEAKGELVRERFGVIEAGVGGDGVGVDVSSC</sequence>
<dbReference type="InterPro" id="IPR020568">
    <property type="entry name" value="Ribosomal_Su5_D2-typ_SF"/>
</dbReference>
<dbReference type="PROSITE" id="PS00627">
    <property type="entry name" value="GHMP_KINASES_ATP"/>
    <property type="match status" value="1"/>
</dbReference>
<evidence type="ECO:0000256" key="17">
    <source>
        <dbReference type="SAM" id="MobiDB-lite"/>
    </source>
</evidence>
<keyword evidence="13" id="KW-1207">Sterol metabolism</keyword>
<evidence type="ECO:0000256" key="16">
    <source>
        <dbReference type="ARBA" id="ARBA00029438"/>
    </source>
</evidence>
<dbReference type="GO" id="GO:0004496">
    <property type="term" value="F:mevalonate kinase activity"/>
    <property type="evidence" value="ECO:0007669"/>
    <property type="project" value="UniProtKB-EC"/>
</dbReference>
<comment type="similarity">
    <text evidence="2">Belongs to the GHMP kinase family. Mevalonate kinase subfamily.</text>
</comment>
<evidence type="ECO:0000259" key="19">
    <source>
        <dbReference type="Pfam" id="PF08544"/>
    </source>
</evidence>
<dbReference type="Gene3D" id="3.30.230.10">
    <property type="match status" value="1"/>
</dbReference>
<dbReference type="Pfam" id="PF08544">
    <property type="entry name" value="GHMP_kinases_C"/>
    <property type="match status" value="1"/>
</dbReference>
<evidence type="ECO:0000313" key="20">
    <source>
        <dbReference type="EMBL" id="OMP83791.1"/>
    </source>
</evidence>
<accession>A0A1S8B976</accession>
<dbReference type="GO" id="GO:0019287">
    <property type="term" value="P:isopentenyl diphosphate biosynthetic process, mevalonate pathway"/>
    <property type="evidence" value="ECO:0007669"/>
    <property type="project" value="UniProtKB-UniPathway"/>
</dbReference>
<dbReference type="InterPro" id="IPR006205">
    <property type="entry name" value="Mev_gal_kin"/>
</dbReference>
<comment type="pathway">
    <text evidence="16">Isoprenoid biosynthesis; isopentenyl diphosphate biosynthesis via mevalonate pathway; isopentenyl diphosphate from (R)-mevalonate: step 1/3.</text>
</comment>
<feature type="domain" description="GHMP kinase N-terminal" evidence="18">
    <location>
        <begin position="38"/>
        <end position="125"/>
    </location>
</feature>
<gene>
    <name evidence="20" type="ORF">BK809_0005172</name>
</gene>
<evidence type="ECO:0000256" key="12">
    <source>
        <dbReference type="ARBA" id="ARBA00023098"/>
    </source>
</evidence>
<keyword evidence="14" id="KW-0753">Steroid metabolism</keyword>
<dbReference type="InterPro" id="IPR006204">
    <property type="entry name" value="GHMP_kinase_N_dom"/>
</dbReference>
<keyword evidence="11" id="KW-0752">Steroid biosynthesis</keyword>
<keyword evidence="6" id="KW-0808">Transferase</keyword>
<dbReference type="Proteomes" id="UP000190776">
    <property type="component" value="Unassembled WGS sequence"/>
</dbReference>
<keyword evidence="10" id="KW-0460">Magnesium</keyword>
<evidence type="ECO:0000313" key="21">
    <source>
        <dbReference type="Proteomes" id="UP000190776"/>
    </source>
</evidence>
<keyword evidence="9" id="KW-0067">ATP-binding</keyword>
<evidence type="ECO:0000256" key="3">
    <source>
        <dbReference type="ARBA" id="ARBA00012103"/>
    </source>
</evidence>
<evidence type="ECO:0000256" key="9">
    <source>
        <dbReference type="ARBA" id="ARBA00022840"/>
    </source>
</evidence>
<evidence type="ECO:0000256" key="7">
    <source>
        <dbReference type="ARBA" id="ARBA00022741"/>
    </source>
</evidence>
<dbReference type="OrthoDB" id="1652964at2759"/>
<keyword evidence="4" id="KW-0963">Cytoplasm</keyword>
<comment type="caution">
    <text evidence="20">The sequence shown here is derived from an EMBL/GenBank/DDBJ whole genome shotgun (WGS) entry which is preliminary data.</text>
</comment>
<dbReference type="GO" id="GO:0005829">
    <property type="term" value="C:cytosol"/>
    <property type="evidence" value="ECO:0007669"/>
    <property type="project" value="TreeGrafter"/>
</dbReference>
<keyword evidence="12" id="KW-0443">Lipid metabolism</keyword>
<dbReference type="InterPro" id="IPR013750">
    <property type="entry name" value="GHMP_kinase_C_dom"/>
</dbReference>
<dbReference type="PANTHER" id="PTHR43290">
    <property type="entry name" value="MEVALONATE KINASE"/>
    <property type="match status" value="1"/>
</dbReference>
<evidence type="ECO:0000256" key="14">
    <source>
        <dbReference type="ARBA" id="ARBA00023221"/>
    </source>
</evidence>
<dbReference type="PANTHER" id="PTHR43290:SF2">
    <property type="entry name" value="MEVALONATE KINASE"/>
    <property type="match status" value="1"/>
</dbReference>
<keyword evidence="11" id="KW-0756">Sterol biosynthesis</keyword>
<dbReference type="SUPFAM" id="SSF55060">
    <property type="entry name" value="GHMP Kinase, C-terminal domain"/>
    <property type="match status" value="1"/>
</dbReference>
<dbReference type="STRING" id="420778.A0A1S8B976"/>
<feature type="compositionally biased region" description="Low complexity" evidence="17">
    <location>
        <begin position="134"/>
        <end position="162"/>
    </location>
</feature>
<dbReference type="Pfam" id="PF00288">
    <property type="entry name" value="GHMP_kinases_N"/>
    <property type="match status" value="1"/>
</dbReference>
<reference evidence="20 21" key="1">
    <citation type="submission" date="2017-01" db="EMBL/GenBank/DDBJ databases">
        <title>Draft genome sequence of Diplodia seriata F98.1, a fungal species involved in grapevine trunk diseases.</title>
        <authorList>
            <person name="Robert-Siegwald G."/>
            <person name="Vallet J."/>
            <person name="Abou-Mansour E."/>
            <person name="Xu J."/>
            <person name="Rey P."/>
            <person name="Bertsch C."/>
            <person name="Rego C."/>
            <person name="Larignon P."/>
            <person name="Fontaine F."/>
            <person name="Lebrun M.-H."/>
        </authorList>
    </citation>
    <scope>NUCLEOTIDE SEQUENCE [LARGE SCALE GENOMIC DNA]</scope>
    <source>
        <strain evidence="20 21">F98.1</strain>
    </source>
</reference>
<evidence type="ECO:0000256" key="1">
    <source>
        <dbReference type="ARBA" id="ARBA00004496"/>
    </source>
</evidence>
<dbReference type="GO" id="GO:0006696">
    <property type="term" value="P:ergosterol biosynthetic process"/>
    <property type="evidence" value="ECO:0007669"/>
    <property type="project" value="TreeGrafter"/>
</dbReference>
<evidence type="ECO:0000256" key="6">
    <source>
        <dbReference type="ARBA" id="ARBA00022679"/>
    </source>
</evidence>
<proteinExistence type="inferred from homology"/>
<evidence type="ECO:0000256" key="2">
    <source>
        <dbReference type="ARBA" id="ARBA00006495"/>
    </source>
</evidence>
<name>A0A1S8B976_9PEZI</name>
<evidence type="ECO:0000256" key="13">
    <source>
        <dbReference type="ARBA" id="ARBA00023166"/>
    </source>
</evidence>
<comment type="catalytic activity">
    <reaction evidence="15">
        <text>(R)-mevalonate + ATP = (R)-5-phosphomevalonate + ADP + H(+)</text>
        <dbReference type="Rhea" id="RHEA:17065"/>
        <dbReference type="ChEBI" id="CHEBI:15378"/>
        <dbReference type="ChEBI" id="CHEBI:30616"/>
        <dbReference type="ChEBI" id="CHEBI:36464"/>
        <dbReference type="ChEBI" id="CHEBI:58146"/>
        <dbReference type="ChEBI" id="CHEBI:456216"/>
        <dbReference type="EC" id="2.7.1.36"/>
    </reaction>
    <physiologicalReaction direction="left-to-right" evidence="15">
        <dbReference type="Rhea" id="RHEA:17066"/>
    </physiologicalReaction>
</comment>
<evidence type="ECO:0000256" key="8">
    <source>
        <dbReference type="ARBA" id="ARBA00022777"/>
    </source>
</evidence>
<keyword evidence="8 20" id="KW-0418">Kinase</keyword>
<evidence type="ECO:0000256" key="15">
    <source>
        <dbReference type="ARBA" id="ARBA00029310"/>
    </source>
</evidence>
<evidence type="ECO:0000256" key="5">
    <source>
        <dbReference type="ARBA" id="ARBA00022516"/>
    </source>
</evidence>
<dbReference type="PRINTS" id="PR00959">
    <property type="entry name" value="MEVGALKINASE"/>
</dbReference>
<dbReference type="InterPro" id="IPR014721">
    <property type="entry name" value="Ribsml_uS5_D2-typ_fold_subgr"/>
</dbReference>
<dbReference type="Gene3D" id="3.30.70.890">
    <property type="entry name" value="GHMP kinase, C-terminal domain"/>
    <property type="match status" value="1"/>
</dbReference>
<organism evidence="20 21">
    <name type="scientific">Diplodia seriata</name>
    <dbReference type="NCBI Taxonomy" id="420778"/>
    <lineage>
        <taxon>Eukaryota</taxon>
        <taxon>Fungi</taxon>
        <taxon>Dikarya</taxon>
        <taxon>Ascomycota</taxon>
        <taxon>Pezizomycotina</taxon>
        <taxon>Dothideomycetes</taxon>
        <taxon>Dothideomycetes incertae sedis</taxon>
        <taxon>Botryosphaeriales</taxon>
        <taxon>Botryosphaeriaceae</taxon>
        <taxon>Diplodia</taxon>
    </lineage>
</organism>
<feature type="region of interest" description="Disordered" evidence="17">
    <location>
        <begin position="134"/>
        <end position="183"/>
    </location>
</feature>
<dbReference type="EMBL" id="MSZU01000111">
    <property type="protein sequence ID" value="OMP83791.1"/>
    <property type="molecule type" value="Genomic_DNA"/>
</dbReference>
<dbReference type="UniPathway" id="UPA00057">
    <property type="reaction ID" value="UER00098"/>
</dbReference>
<feature type="domain" description="GHMP kinase C-terminal" evidence="19">
    <location>
        <begin position="265"/>
        <end position="332"/>
    </location>
</feature>
<dbReference type="InterPro" id="IPR006203">
    <property type="entry name" value="GHMP_knse_ATP-bd_CS"/>
</dbReference>
<evidence type="ECO:0000259" key="18">
    <source>
        <dbReference type="Pfam" id="PF00288"/>
    </source>
</evidence>
<dbReference type="EC" id="2.7.1.36" evidence="3"/>
<evidence type="ECO:0000256" key="4">
    <source>
        <dbReference type="ARBA" id="ARBA00022490"/>
    </source>
</evidence>
<dbReference type="InterPro" id="IPR036554">
    <property type="entry name" value="GHMP_kinase_C_sf"/>
</dbReference>
<dbReference type="GO" id="GO:0005524">
    <property type="term" value="F:ATP binding"/>
    <property type="evidence" value="ECO:0007669"/>
    <property type="project" value="UniProtKB-KW"/>
</dbReference>
<keyword evidence="5" id="KW-0444">Lipid biosynthesis</keyword>
<evidence type="ECO:0000256" key="10">
    <source>
        <dbReference type="ARBA" id="ARBA00022842"/>
    </source>
</evidence>
<dbReference type="SUPFAM" id="SSF54211">
    <property type="entry name" value="Ribosomal protein S5 domain 2-like"/>
    <property type="match status" value="1"/>
</dbReference>
<keyword evidence="7" id="KW-0547">Nucleotide-binding</keyword>
<comment type="subcellular location">
    <subcellularLocation>
        <location evidence="1">Cytoplasm</location>
    </subcellularLocation>
</comment>
<dbReference type="AlphaFoldDB" id="A0A1S8B976"/>
<protein>
    <recommendedName>
        <fullName evidence="3">mevalonate kinase</fullName>
        <ecNumber evidence="3">2.7.1.36</ecNumber>
    </recommendedName>
</protein>
<evidence type="ECO:0000256" key="11">
    <source>
        <dbReference type="ARBA" id="ARBA00023011"/>
    </source>
</evidence>